<sequence length="337" mass="39508">MKIGIPRGLLYYRYIPLWKTFYEELGYEVVISPKTNKMILDLGIKSCVDEACLPIKIFHGHVEFIKNKVDFLFMPRVTSIFYKEFNCPKIIGVPEMVIHSIDNLPKIIQPIFNFYSKRSNNNKNKIIQEMIGPLEVEFKKARIAFRKGMNQLEIYNKNLYNGFLPEQAIHWRTVRNSLKRLNDKGSLLILSHPYNLYDEFINMNLIKKIKSYGFHVLTIDTMEKEKINIYASQLPKKMFWTFGREMIGAGLYAQQELNIDGVIYLSSFACGLDSFIADYIERNIRREGLLPYMLLTIDEQTGQAGIDTRIEAFIDMIERRKFNDGDFSSYGKFVYRN</sequence>
<dbReference type="PANTHER" id="PTHR32329">
    <property type="entry name" value="BIFUNCTIONAL PROTEIN [INCLUDES 2-HYDROXYACYL-COA DEHYDRATASE (N-TER) AND ITS ACTIVATOR DOMAIN (C_TERM)-RELATED"/>
    <property type="match status" value="1"/>
</dbReference>
<dbReference type="InterPro" id="IPR051805">
    <property type="entry name" value="Dehydratase_Activator_Redct"/>
</dbReference>
<organism evidence="2 3">
    <name type="scientific">Garciella nitratireducens DSM 15102</name>
    <dbReference type="NCBI Taxonomy" id="1121911"/>
    <lineage>
        <taxon>Bacteria</taxon>
        <taxon>Bacillati</taxon>
        <taxon>Bacillota</taxon>
        <taxon>Clostridia</taxon>
        <taxon>Eubacteriales</taxon>
        <taxon>Eubacteriaceae</taxon>
        <taxon>Garciella</taxon>
    </lineage>
</organism>
<dbReference type="GO" id="GO:0016301">
    <property type="term" value="F:kinase activity"/>
    <property type="evidence" value="ECO:0007669"/>
    <property type="project" value="UniProtKB-KW"/>
</dbReference>
<proteinExistence type="predicted"/>
<evidence type="ECO:0000259" key="1">
    <source>
        <dbReference type="Pfam" id="PF09989"/>
    </source>
</evidence>
<keyword evidence="3" id="KW-1185">Reference proteome</keyword>
<keyword evidence="2" id="KW-0418">Kinase</keyword>
<dbReference type="InterPro" id="IPR010327">
    <property type="entry name" value="FldB/FldC_alpha/beta"/>
</dbReference>
<dbReference type="Gene3D" id="3.40.50.11900">
    <property type="match status" value="1"/>
</dbReference>
<accession>A0A1T4JS95</accession>
<feature type="domain" description="DUF2229" evidence="1">
    <location>
        <begin position="2"/>
        <end position="221"/>
    </location>
</feature>
<name>A0A1T4JS95_9FIRM</name>
<dbReference type="EMBL" id="FUWV01000001">
    <property type="protein sequence ID" value="SJZ33019.1"/>
    <property type="molecule type" value="Genomic_DNA"/>
</dbReference>
<dbReference type="OrthoDB" id="9780120at2"/>
<dbReference type="Pfam" id="PF06050">
    <property type="entry name" value="HGD-D"/>
    <property type="match status" value="1"/>
</dbReference>
<evidence type="ECO:0000313" key="2">
    <source>
        <dbReference type="EMBL" id="SJZ33019.1"/>
    </source>
</evidence>
<evidence type="ECO:0000313" key="3">
    <source>
        <dbReference type="Proteomes" id="UP000196365"/>
    </source>
</evidence>
<gene>
    <name evidence="2" type="ORF">SAMN02745973_00042</name>
</gene>
<dbReference type="AlphaFoldDB" id="A0A1T4JS95"/>
<dbReference type="RefSeq" id="WP_087677504.1">
    <property type="nucleotide sequence ID" value="NZ_FUWV01000001.1"/>
</dbReference>
<reference evidence="2 3" key="1">
    <citation type="submission" date="2017-02" db="EMBL/GenBank/DDBJ databases">
        <authorList>
            <person name="Peterson S.W."/>
        </authorList>
    </citation>
    <scope>NUCLEOTIDE SEQUENCE [LARGE SCALE GENOMIC DNA]</scope>
    <source>
        <strain evidence="2 3">DSM 15102</strain>
    </source>
</reference>
<dbReference type="Pfam" id="PF09989">
    <property type="entry name" value="DUF2229"/>
    <property type="match status" value="1"/>
</dbReference>
<protein>
    <submittedName>
        <fullName evidence="2">Predicted nucleotide-binding protein, sugar kinase/HSP70/actin superfamily</fullName>
    </submittedName>
</protein>
<dbReference type="Proteomes" id="UP000196365">
    <property type="component" value="Unassembled WGS sequence"/>
</dbReference>
<dbReference type="PANTHER" id="PTHR32329:SF2">
    <property type="entry name" value="BIFUNCTIONAL PROTEIN [INCLUDES 2-HYDROXYACYL-COA DEHYDRATASE (N-TER) AND ITS ACTIVATOR DOMAIN (C_TERM)"/>
    <property type="match status" value="1"/>
</dbReference>
<keyword evidence="2" id="KW-0808">Transferase</keyword>
<dbReference type="InterPro" id="IPR018709">
    <property type="entry name" value="CoA_activase_DUF2229"/>
</dbReference>